<dbReference type="EMBL" id="JADPUN010000181">
    <property type="protein sequence ID" value="MBF9131131.1"/>
    <property type="molecule type" value="Genomic_DNA"/>
</dbReference>
<keyword evidence="2" id="KW-1185">Reference proteome</keyword>
<organism evidence="1 2">
    <name type="scientific">Plantactinospora alkalitolerans</name>
    <dbReference type="NCBI Taxonomy" id="2789879"/>
    <lineage>
        <taxon>Bacteria</taxon>
        <taxon>Bacillati</taxon>
        <taxon>Actinomycetota</taxon>
        <taxon>Actinomycetes</taxon>
        <taxon>Micromonosporales</taxon>
        <taxon>Micromonosporaceae</taxon>
        <taxon>Plantactinospora</taxon>
    </lineage>
</organism>
<dbReference type="RefSeq" id="WP_196202695.1">
    <property type="nucleotide sequence ID" value="NZ_JADPUN010000181.1"/>
</dbReference>
<evidence type="ECO:0000313" key="2">
    <source>
        <dbReference type="Proteomes" id="UP000638560"/>
    </source>
</evidence>
<gene>
    <name evidence="1" type="ORF">I0C86_19515</name>
</gene>
<accession>A0ABS0GYH5</accession>
<reference evidence="1 2" key="1">
    <citation type="submission" date="2020-11" db="EMBL/GenBank/DDBJ databases">
        <title>A novel isolate from a Black sea contaminated sediment with potential to produce alkanes: Plantactinospora alkalitolerans sp. nov.</title>
        <authorList>
            <person name="Carro L."/>
            <person name="Veyisoglu A."/>
            <person name="Guven K."/>
            <person name="Schumann P."/>
            <person name="Klenk H.-P."/>
            <person name="Sahin N."/>
        </authorList>
    </citation>
    <scope>NUCLEOTIDE SEQUENCE [LARGE SCALE GENOMIC DNA]</scope>
    <source>
        <strain evidence="1 2">S1510</strain>
    </source>
</reference>
<sequence>MDTERSPRPLSSPSGRPTLAGAIAYALDYLGSVLAEAVPDDPGQPIGAPQASMSVAVADLEPLLLRIGARHPGKWLTVRFDATGCRIDLREQGNVRHMATAADLTGALVALGLVAT</sequence>
<evidence type="ECO:0000313" key="1">
    <source>
        <dbReference type="EMBL" id="MBF9131131.1"/>
    </source>
</evidence>
<protein>
    <submittedName>
        <fullName evidence="1">Uncharacterized protein</fullName>
    </submittedName>
</protein>
<proteinExistence type="predicted"/>
<dbReference type="Proteomes" id="UP000638560">
    <property type="component" value="Unassembled WGS sequence"/>
</dbReference>
<comment type="caution">
    <text evidence="1">The sequence shown here is derived from an EMBL/GenBank/DDBJ whole genome shotgun (WGS) entry which is preliminary data.</text>
</comment>
<name>A0ABS0GYH5_9ACTN</name>